<dbReference type="InterPro" id="IPR003409">
    <property type="entry name" value="MORN"/>
</dbReference>
<dbReference type="SUPFAM" id="SSF82185">
    <property type="entry name" value="Histone H3 K4-specific methyltransferase SET7/9 N-terminal domain"/>
    <property type="match status" value="1"/>
</dbReference>
<organism evidence="2 3">
    <name type="scientific">Peptostreptococcus stomatis DSM 17678</name>
    <dbReference type="NCBI Taxonomy" id="596315"/>
    <lineage>
        <taxon>Bacteria</taxon>
        <taxon>Bacillati</taxon>
        <taxon>Bacillota</taxon>
        <taxon>Clostridia</taxon>
        <taxon>Peptostreptococcales</taxon>
        <taxon>Peptostreptococcaceae</taxon>
        <taxon>Peptostreptococcus</taxon>
    </lineage>
</organism>
<dbReference type="Pfam" id="PF02493">
    <property type="entry name" value="MORN"/>
    <property type="match status" value="7"/>
</dbReference>
<dbReference type="PANTHER" id="PTHR43215:SF14">
    <property type="entry name" value="RADIAL SPOKE HEAD 1 HOMOLOG"/>
    <property type="match status" value="1"/>
</dbReference>
<name>E0E195_9FIRM</name>
<dbReference type="GO" id="GO:0005829">
    <property type="term" value="C:cytosol"/>
    <property type="evidence" value="ECO:0007669"/>
    <property type="project" value="TreeGrafter"/>
</dbReference>
<protein>
    <submittedName>
        <fullName evidence="2">MORN repeat protein</fullName>
    </submittedName>
</protein>
<dbReference type="OrthoDB" id="7059515at2"/>
<evidence type="ECO:0000313" key="3">
    <source>
        <dbReference type="Proteomes" id="UP000003244"/>
    </source>
</evidence>
<dbReference type="GeneID" id="84799940"/>
<dbReference type="eggNOG" id="COG4642">
    <property type="taxonomic scope" value="Bacteria"/>
</dbReference>
<dbReference type="Gene3D" id="2.20.110.10">
    <property type="entry name" value="Histone H3 K4-specific methyltransferase SET7/9 N-terminal domain"/>
    <property type="match status" value="3"/>
</dbReference>
<dbReference type="EMBL" id="ADGQ01000004">
    <property type="protein sequence ID" value="EFM65386.1"/>
    <property type="molecule type" value="Genomic_DNA"/>
</dbReference>
<accession>E0E195</accession>
<keyword evidence="3" id="KW-1185">Reference proteome</keyword>
<dbReference type="AlphaFoldDB" id="E0E195"/>
<dbReference type="STRING" id="596315.HMPREF0634_0447"/>
<dbReference type="SMART" id="SM00698">
    <property type="entry name" value="MORN"/>
    <property type="match status" value="7"/>
</dbReference>
<keyword evidence="1" id="KW-0677">Repeat</keyword>
<dbReference type="RefSeq" id="WP_007788147.1">
    <property type="nucleotide sequence ID" value="NZ_ADGQ01000004.1"/>
</dbReference>
<gene>
    <name evidence="2" type="ORF">HMPREF0634_0447</name>
</gene>
<sequence length="318" mass="36227">MSISNNYVELYTSYINEIDDIRKNLKLFKIKKSNALKKGIFASDEEVYELEKLILGEPSDQIKEKLAASKEEEIYIESQKEELAKNENLADIVGFLDDSEEDSLDLAKENDMVQIYKFSNGDMYIGRLLDGKMIGVGSYIFQPGEDDDSSINTEYIGNFVNGVREGRGSFTFSNGNEYIGNFKANKSDGIGRIKYNNGDEYLGNWIDGRKEGLGIYTWSDGYIYIGDFKDGKMDGNGSCFNSKGELIYDGEWKLGQIHGKGKYIWNRNKWYEGDFQQGEKHGEGTFYLNGDPVYQGTWKFDKPSIFDKSFEEIIAAMQ</sequence>
<comment type="caution">
    <text evidence="2">The sequence shown here is derived from an EMBL/GenBank/DDBJ whole genome shotgun (WGS) entry which is preliminary data.</text>
</comment>
<evidence type="ECO:0000313" key="2">
    <source>
        <dbReference type="EMBL" id="EFM65386.1"/>
    </source>
</evidence>
<evidence type="ECO:0000256" key="1">
    <source>
        <dbReference type="ARBA" id="ARBA00022737"/>
    </source>
</evidence>
<reference evidence="2 3" key="1">
    <citation type="submission" date="2010-08" db="EMBL/GenBank/DDBJ databases">
        <authorList>
            <person name="Harkins D.M."/>
            <person name="Madupu R."/>
            <person name="Durkin A.S."/>
            <person name="Torralba M."/>
            <person name="Methe B."/>
            <person name="Sutton G.G."/>
            <person name="Nelson K.E."/>
        </authorList>
    </citation>
    <scope>NUCLEOTIDE SEQUENCE [LARGE SCALE GENOMIC DNA]</scope>
    <source>
        <strain evidence="2 3">DSM 17678</strain>
    </source>
</reference>
<dbReference type="Proteomes" id="UP000003244">
    <property type="component" value="Unassembled WGS sequence"/>
</dbReference>
<proteinExistence type="predicted"/>
<dbReference type="PANTHER" id="PTHR43215">
    <property type="entry name" value="RADIAL SPOKE HEAD 1 HOMOLOG"/>
    <property type="match status" value="1"/>
</dbReference>